<comment type="caution">
    <text evidence="3">The sequence shown here is derived from an EMBL/GenBank/DDBJ whole genome shotgun (WGS) entry which is preliminary data.</text>
</comment>
<evidence type="ECO:0000313" key="4">
    <source>
        <dbReference type="Proteomes" id="UP001150925"/>
    </source>
</evidence>
<feature type="region of interest" description="Disordered" evidence="1">
    <location>
        <begin position="1564"/>
        <end position="1591"/>
    </location>
</feature>
<feature type="compositionally biased region" description="Pro residues" evidence="1">
    <location>
        <begin position="261"/>
        <end position="272"/>
    </location>
</feature>
<dbReference type="CDD" id="cd00160">
    <property type="entry name" value="RhoGEF"/>
    <property type="match status" value="1"/>
</dbReference>
<dbReference type="InterPro" id="IPR048519">
    <property type="entry name" value="Gfd2/YDR514C-like_C"/>
</dbReference>
<dbReference type="SMART" id="SM00233">
    <property type="entry name" value="PH"/>
    <property type="match status" value="1"/>
</dbReference>
<dbReference type="EMBL" id="JANBPY010000442">
    <property type="protein sequence ID" value="KAJ1966839.1"/>
    <property type="molecule type" value="Genomic_DNA"/>
</dbReference>
<feature type="region of interest" description="Disordered" evidence="1">
    <location>
        <begin position="319"/>
        <end position="338"/>
    </location>
</feature>
<dbReference type="GO" id="GO:0003676">
    <property type="term" value="F:nucleic acid binding"/>
    <property type="evidence" value="ECO:0007669"/>
    <property type="project" value="InterPro"/>
</dbReference>
<dbReference type="Proteomes" id="UP001150925">
    <property type="component" value="Unassembled WGS sequence"/>
</dbReference>
<dbReference type="SUPFAM" id="SSF50729">
    <property type="entry name" value="PH domain-like"/>
    <property type="match status" value="1"/>
</dbReference>
<feature type="region of interest" description="Disordered" evidence="1">
    <location>
        <begin position="1371"/>
        <end position="1390"/>
    </location>
</feature>
<protein>
    <recommendedName>
        <fullName evidence="2">DH domain-containing protein</fullName>
    </recommendedName>
</protein>
<dbReference type="InterPro" id="IPR000008">
    <property type="entry name" value="C2_dom"/>
</dbReference>
<dbReference type="SUPFAM" id="SSF53098">
    <property type="entry name" value="Ribonuclease H-like"/>
    <property type="match status" value="1"/>
</dbReference>
<dbReference type="SMART" id="SM00325">
    <property type="entry name" value="RhoGEF"/>
    <property type="match status" value="1"/>
</dbReference>
<dbReference type="InterPro" id="IPR035899">
    <property type="entry name" value="DBL_dom_sf"/>
</dbReference>
<accession>A0A9W8AQG8</accession>
<dbReference type="Pfam" id="PF00168">
    <property type="entry name" value="C2"/>
    <property type="match status" value="1"/>
</dbReference>
<dbReference type="PANTHER" id="PTHR12673:SF159">
    <property type="entry name" value="LD03170P"/>
    <property type="match status" value="1"/>
</dbReference>
<dbReference type="InterPro" id="IPR000219">
    <property type="entry name" value="DH_dom"/>
</dbReference>
<dbReference type="PROSITE" id="PS50010">
    <property type="entry name" value="DH_2"/>
    <property type="match status" value="1"/>
</dbReference>
<feature type="region of interest" description="Disordered" evidence="1">
    <location>
        <begin position="347"/>
        <end position="415"/>
    </location>
</feature>
<feature type="region of interest" description="Disordered" evidence="1">
    <location>
        <begin position="825"/>
        <end position="866"/>
    </location>
</feature>
<feature type="compositionally biased region" description="Low complexity" evidence="1">
    <location>
        <begin position="841"/>
        <end position="861"/>
    </location>
</feature>
<evidence type="ECO:0000259" key="2">
    <source>
        <dbReference type="PROSITE" id="PS50010"/>
    </source>
</evidence>
<name>A0A9W8AQG8_9FUNG</name>
<dbReference type="Pfam" id="PF21762">
    <property type="entry name" value="DEDDh_C"/>
    <property type="match status" value="1"/>
</dbReference>
<feature type="compositionally biased region" description="Low complexity" evidence="1">
    <location>
        <begin position="273"/>
        <end position="284"/>
    </location>
</feature>
<dbReference type="SUPFAM" id="SSF49562">
    <property type="entry name" value="C2 domain (Calcium/lipid-binding domain, CaLB)"/>
    <property type="match status" value="1"/>
</dbReference>
<dbReference type="InterPro" id="IPR001849">
    <property type="entry name" value="PH_domain"/>
</dbReference>
<dbReference type="Gene3D" id="1.20.900.10">
    <property type="entry name" value="Dbl homology (DH) domain"/>
    <property type="match status" value="1"/>
</dbReference>
<dbReference type="InterPro" id="IPR011993">
    <property type="entry name" value="PH-like_dom_sf"/>
</dbReference>
<gene>
    <name evidence="3" type="ORF">IWQ62_002220</name>
</gene>
<dbReference type="InterPro" id="IPR051092">
    <property type="entry name" value="FYVE_RhoGEF_PH"/>
</dbReference>
<feature type="region of interest" description="Disordered" evidence="1">
    <location>
        <begin position="1110"/>
        <end position="1142"/>
    </location>
</feature>
<dbReference type="PANTHER" id="PTHR12673">
    <property type="entry name" value="FACIOGENITAL DYSPLASIA PROTEIN"/>
    <property type="match status" value="1"/>
</dbReference>
<feature type="region of interest" description="Disordered" evidence="1">
    <location>
        <begin position="255"/>
        <end position="296"/>
    </location>
</feature>
<feature type="region of interest" description="Disordered" evidence="1">
    <location>
        <begin position="758"/>
        <end position="801"/>
    </location>
</feature>
<dbReference type="InterPro" id="IPR036397">
    <property type="entry name" value="RNaseH_sf"/>
</dbReference>
<feature type="compositionally biased region" description="Basic residues" evidence="1">
    <location>
        <begin position="1165"/>
        <end position="1179"/>
    </location>
</feature>
<organism evidence="3 4">
    <name type="scientific">Dispira parvispora</name>
    <dbReference type="NCBI Taxonomy" id="1520584"/>
    <lineage>
        <taxon>Eukaryota</taxon>
        <taxon>Fungi</taxon>
        <taxon>Fungi incertae sedis</taxon>
        <taxon>Zoopagomycota</taxon>
        <taxon>Kickxellomycotina</taxon>
        <taxon>Dimargaritomycetes</taxon>
        <taxon>Dimargaritales</taxon>
        <taxon>Dimargaritaceae</taxon>
        <taxon>Dispira</taxon>
    </lineage>
</organism>
<feature type="compositionally biased region" description="Polar residues" evidence="1">
    <location>
        <begin position="285"/>
        <end position="296"/>
    </location>
</feature>
<sequence>MASRDIHAHLDHARALLKARTHKVISVDIECYERDQSYMTELGWSEFDPVTCEITSYHDIIKENIRKRNGRFVADNRFRFNFGRSRRVWGEIVLNEFENMMYEIAPCIVVGHDIKSDIRFLRDQNVELPNDVVLFDTKKLYCAYSDNPQNGRKLSVVLDRLGIPHSHLHNAEETRPPLPPRPHTQTSSVGKKASLSQRTHPPVPTTHSPRDSNASSVESWLQTVQTPSETRRRTMTNDQLDLDELLTMFTSHTQMTSLTPPASPRPRPPPTQSPLAPLSTSSTQVSTTPLLNLSTSEEGGVTLEVPTFPYAINDAPLITPSAPLPESSVTTSGRRQRANTDLTVRTTVPPCTDTIASGPDASVLPSHSSPRSPHTGATTPAEPVKTSLAPEGFPTTAEKHQLSTPASGLIRAESVRRESRREMGICEVIKTEQSYLQNLNVLLEVFYLPMREWLDEQDIKIIFGNLEDLMTCSAQLLSVMESQYEEEFIKGTPMRMGEIFMNLANSFDCYGIYCANHGKANQWLEEHSSGNSRVAQFLNKAHEDHRCKHLSFSSFLLQPTQRITRYPLLLKQLLDYTSPSHPDWFQLGLATNMMRGVNEKVNELTRAQGDYDKCQELLQTIDFASAGIQWDPFSEHPILGRRHFIIEGKITKWKSQRVLMFYLFNDVLLLVKTSRLISSSRRELYCKPWPTNHIVVQPAEPKPFMGNRRECFFQLQNFLSNECLLLEAPDVSLARKWRTDISSTCKVHYRLEAQANQRRRGIVKQQTVGRQGKPLSLSKEKQKYPETEPSDGGTLAVSPATPIAVRNEPLSVQYITTKSTTCVTTKVVRPNGEPLSPTIGSPSSATMSPSSARSSLSSSRTSGKRYWTQRLNPMDTGRRSSIVSFFTDTFNASGGESPKSPPGKKLVELLTRNSVDSASLALIPSAKPSALPPPYQSSAPASPHGQYTTTRTRPMEGGNGNTSNLLQIGQSSRTRSQSFDSLPRVPKISPIGTPALENSYPLKVDTSPVACDDDGDSGGLAKGQSSGQLLEPVPSKPSSAVTTGNHLGLFLDQDPLPRRIRPLSSATTTSELNNASFVTALGQQDWLPGGYTDQPTVIPTAPPLDHQALNHKQSTVSSSTETSDSCTHHSATTDTHPEFPARYCIPPRMESLAPEESVNYYHPRVPSRRHMRRKSRRGKILSSLHTPLNNPQPTPTLSPTASESDALAQRGLQETTRGPAPAPIQDRRCSDSAVAVLGRAQIHPALPQDGPPKRYDTTPSVSRVRPSMGVPSTVGASPQLSVNTNIHRPAVVQNASDGEQVQHQSTRFAVGEEPLGAISQKTLATRSVGRSLARTRTMKKFRQALVAAAHTRGTLRVVVLGAEGLRSLDSEKHMEHCPDESDGNDDDNDPDAAFSYLNPYCIISLRTNKLRPAGKVTRTITSLPGSPLCGDHEDVVASPKRSGGSRMMGWFPRFKSPIVAREEKPPTTPVELQPRRASLDALALLSTGAPSSTPINRSSTAARDTRVNSPTTAANLLSYLVSPSAIIPPQHRYLRFEWANPATHRRKALGAPTRLLSTYSVEDTIPASPTNSSDTSLELSEQEQRTHTVYRSRRPKWDETMVFSLSHHNNPHFKDFKAANRARVNAVYQPDRPKERKPRKSTLVAKKKLITGPAGTSGTSPTKTGRNQATRFLGCDEEVAPHGDEGLSKVVATPVLVITVMSEDRQSGEDEYLGMVELELNSALLNALKPEGKDATVAGGDQGPDDKNERDHRAITLRLKDSPRGSIHLQLCYNPWY</sequence>
<proteinExistence type="predicted"/>
<evidence type="ECO:0000313" key="3">
    <source>
        <dbReference type="EMBL" id="KAJ1966839.1"/>
    </source>
</evidence>
<feature type="compositionally biased region" description="Polar residues" evidence="1">
    <location>
        <begin position="365"/>
        <end position="378"/>
    </location>
</feature>
<feature type="region of interest" description="Disordered" evidence="1">
    <location>
        <begin position="1488"/>
        <end position="1507"/>
    </location>
</feature>
<dbReference type="GO" id="GO:0005737">
    <property type="term" value="C:cytoplasm"/>
    <property type="evidence" value="ECO:0007669"/>
    <property type="project" value="TreeGrafter"/>
</dbReference>
<feature type="compositionally biased region" description="Polar residues" evidence="1">
    <location>
        <begin position="327"/>
        <end position="338"/>
    </location>
</feature>
<feature type="region of interest" description="Disordered" evidence="1">
    <location>
        <begin position="169"/>
        <end position="237"/>
    </location>
</feature>
<dbReference type="InterPro" id="IPR035892">
    <property type="entry name" value="C2_domain_sf"/>
</dbReference>
<feature type="compositionally biased region" description="Acidic residues" evidence="1">
    <location>
        <begin position="1380"/>
        <end position="1390"/>
    </location>
</feature>
<dbReference type="SUPFAM" id="SSF48065">
    <property type="entry name" value="DBL homology domain (DH-domain)"/>
    <property type="match status" value="1"/>
</dbReference>
<feature type="compositionally biased region" description="Polar residues" evidence="1">
    <location>
        <begin position="1564"/>
        <end position="1579"/>
    </location>
</feature>
<feature type="region of interest" description="Disordered" evidence="1">
    <location>
        <begin position="925"/>
        <end position="1041"/>
    </location>
</feature>
<dbReference type="Gene3D" id="3.30.420.10">
    <property type="entry name" value="Ribonuclease H-like superfamily/Ribonuclease H"/>
    <property type="match status" value="1"/>
</dbReference>
<dbReference type="InterPro" id="IPR012337">
    <property type="entry name" value="RNaseH-like_sf"/>
</dbReference>
<dbReference type="Gene3D" id="2.30.29.30">
    <property type="entry name" value="Pleckstrin-homology domain (PH domain)/Phosphotyrosine-binding domain (PTB)"/>
    <property type="match status" value="1"/>
</dbReference>
<dbReference type="Pfam" id="PF16652">
    <property type="entry name" value="PH_13"/>
    <property type="match status" value="1"/>
</dbReference>
<dbReference type="OrthoDB" id="1716625at2759"/>
<dbReference type="Pfam" id="PF00621">
    <property type="entry name" value="RhoGEF"/>
    <property type="match status" value="1"/>
</dbReference>
<feature type="compositionally biased region" description="Polar residues" evidence="1">
    <location>
        <begin position="183"/>
        <end position="228"/>
    </location>
</feature>
<feature type="compositionally biased region" description="Polar residues" evidence="1">
    <location>
        <begin position="961"/>
        <end position="980"/>
    </location>
</feature>
<dbReference type="Gene3D" id="2.60.40.150">
    <property type="entry name" value="C2 domain"/>
    <property type="match status" value="1"/>
</dbReference>
<feature type="domain" description="DH" evidence="2">
    <location>
        <begin position="420"/>
        <end position="604"/>
    </location>
</feature>
<feature type="region of interest" description="Disordered" evidence="1">
    <location>
        <begin position="1241"/>
        <end position="1280"/>
    </location>
</feature>
<feature type="compositionally biased region" description="Low complexity" evidence="1">
    <location>
        <begin position="1114"/>
        <end position="1130"/>
    </location>
</feature>
<keyword evidence="4" id="KW-1185">Reference proteome</keyword>
<reference evidence="3" key="1">
    <citation type="submission" date="2022-07" db="EMBL/GenBank/DDBJ databases">
        <title>Phylogenomic reconstructions and comparative analyses of Kickxellomycotina fungi.</title>
        <authorList>
            <person name="Reynolds N.K."/>
            <person name="Stajich J.E."/>
            <person name="Barry K."/>
            <person name="Grigoriev I.V."/>
            <person name="Crous P."/>
            <person name="Smith M.E."/>
        </authorList>
    </citation>
    <scope>NUCLEOTIDE SEQUENCE</scope>
    <source>
        <strain evidence="3">RSA 1196</strain>
    </source>
</reference>
<feature type="region of interest" description="Disordered" evidence="1">
    <location>
        <begin position="1160"/>
        <end position="1226"/>
    </location>
</feature>
<evidence type="ECO:0000256" key="1">
    <source>
        <dbReference type="SAM" id="MobiDB-lite"/>
    </source>
</evidence>
<dbReference type="GO" id="GO:0005085">
    <property type="term" value="F:guanyl-nucleotide exchange factor activity"/>
    <property type="evidence" value="ECO:0007669"/>
    <property type="project" value="InterPro"/>
</dbReference>